<sequence>MKKILIAVLSGILVVIFLLGFVDIANEVPTQNKEVFTYSITTIPRELKAVGSLNKREQDIVCATSRGLVELDKDSKIVPSLAESVDVKEDGIEYDFKIRDNIYWSNGEKITAKDIANFFREVLAEEKEENITALLDVYGAKTFRSGEGIFTKDVGIQTAEDRITIRLNSKNTNFLNELSKPQYRVRKDLVLWEDISENFKNVVYSGEYSINSMDMSEIVLTRNSKADLNIVEAIHIIEDEGEELAMAAFEVGNRDIVVGPPKSQLTRLEEEGRLVTTNSDLAMYLAFNPNGSSLPMEGKKEIYSLINKAIGEYQLQNNILLELAEGSYFRDDKDDLAKLQARKVMSNTETKWKKVEEIVLIAEESAGNKELCNFLTQWFIDNSEISLTYKLINKSELGNLHNENYYNVALIQCEASLNNKKILYDKVINFLPKDYSKNLEDVKKEEEKNTMFTSMEENLFNTYSVLPLLFYNENIAISEKIKNVALDGNGNIYFDRLEK</sequence>
<evidence type="ECO:0000256" key="3">
    <source>
        <dbReference type="ARBA" id="ARBA00022729"/>
    </source>
</evidence>
<dbReference type="STRING" id="94869.SAMN04488529_105235"/>
<dbReference type="AlphaFoldDB" id="A0A1H0SUW0"/>
<dbReference type="Proteomes" id="UP000198597">
    <property type="component" value="Unassembled WGS sequence"/>
</dbReference>
<dbReference type="InterPro" id="IPR000914">
    <property type="entry name" value="SBP_5_dom"/>
</dbReference>
<protein>
    <submittedName>
        <fullName evidence="5">Peptide/nickel transport system substrate-binding protein</fullName>
    </submittedName>
</protein>
<evidence type="ECO:0000259" key="4">
    <source>
        <dbReference type="Pfam" id="PF00496"/>
    </source>
</evidence>
<reference evidence="5 6" key="1">
    <citation type="submission" date="2016-10" db="EMBL/GenBank/DDBJ databases">
        <authorList>
            <person name="de Groot N.N."/>
        </authorList>
    </citation>
    <scope>NUCLEOTIDE SEQUENCE [LARGE SCALE GENOMIC DNA]</scope>
    <source>
        <strain evidence="5 6">DSM 12272</strain>
    </source>
</reference>
<gene>
    <name evidence="5" type="ORF">SAMN04488529_105235</name>
</gene>
<comment type="similarity">
    <text evidence="1">Belongs to the bacterial solute-binding protein 5 family.</text>
</comment>
<dbReference type="Gene3D" id="3.10.105.10">
    <property type="entry name" value="Dipeptide-binding Protein, Domain 3"/>
    <property type="match status" value="1"/>
</dbReference>
<dbReference type="EMBL" id="FNJM01000005">
    <property type="protein sequence ID" value="SDP45410.1"/>
    <property type="molecule type" value="Genomic_DNA"/>
</dbReference>
<keyword evidence="2" id="KW-0813">Transport</keyword>
<dbReference type="Gene3D" id="3.40.190.10">
    <property type="entry name" value="Periplasmic binding protein-like II"/>
    <property type="match status" value="1"/>
</dbReference>
<keyword evidence="3" id="KW-0732">Signal</keyword>
<evidence type="ECO:0000256" key="2">
    <source>
        <dbReference type="ARBA" id="ARBA00022448"/>
    </source>
</evidence>
<dbReference type="Pfam" id="PF00496">
    <property type="entry name" value="SBP_bac_5"/>
    <property type="match status" value="1"/>
</dbReference>
<dbReference type="PANTHER" id="PTHR30290">
    <property type="entry name" value="PERIPLASMIC BINDING COMPONENT OF ABC TRANSPORTER"/>
    <property type="match status" value="1"/>
</dbReference>
<feature type="domain" description="Solute-binding protein family 5" evidence="4">
    <location>
        <begin position="76"/>
        <end position="290"/>
    </location>
</feature>
<dbReference type="RefSeq" id="WP_089969522.1">
    <property type="nucleotide sequence ID" value="NZ_FNJM01000005.1"/>
</dbReference>
<dbReference type="OrthoDB" id="403896at2"/>
<organism evidence="5 6">
    <name type="scientific">Clostridium gasigenes</name>
    <dbReference type="NCBI Taxonomy" id="94869"/>
    <lineage>
        <taxon>Bacteria</taxon>
        <taxon>Bacillati</taxon>
        <taxon>Bacillota</taxon>
        <taxon>Clostridia</taxon>
        <taxon>Eubacteriales</taxon>
        <taxon>Clostridiaceae</taxon>
        <taxon>Clostridium</taxon>
    </lineage>
</organism>
<name>A0A1H0SUW0_9CLOT</name>
<dbReference type="InterPro" id="IPR039424">
    <property type="entry name" value="SBP_5"/>
</dbReference>
<accession>A0A1H0SUW0</accession>
<dbReference type="PANTHER" id="PTHR30290:SF9">
    <property type="entry name" value="OLIGOPEPTIDE-BINDING PROTEIN APPA"/>
    <property type="match status" value="1"/>
</dbReference>
<dbReference type="Gene3D" id="3.90.76.10">
    <property type="entry name" value="Dipeptide-binding Protein, Domain 1"/>
    <property type="match status" value="1"/>
</dbReference>
<dbReference type="GO" id="GO:1904680">
    <property type="term" value="F:peptide transmembrane transporter activity"/>
    <property type="evidence" value="ECO:0007669"/>
    <property type="project" value="TreeGrafter"/>
</dbReference>
<proteinExistence type="inferred from homology"/>
<keyword evidence="6" id="KW-1185">Reference proteome</keyword>
<evidence type="ECO:0000313" key="6">
    <source>
        <dbReference type="Proteomes" id="UP000198597"/>
    </source>
</evidence>
<evidence type="ECO:0000313" key="5">
    <source>
        <dbReference type="EMBL" id="SDP45410.1"/>
    </source>
</evidence>
<evidence type="ECO:0000256" key="1">
    <source>
        <dbReference type="ARBA" id="ARBA00005695"/>
    </source>
</evidence>
<dbReference type="GO" id="GO:0015833">
    <property type="term" value="P:peptide transport"/>
    <property type="evidence" value="ECO:0007669"/>
    <property type="project" value="TreeGrafter"/>
</dbReference>
<dbReference type="SUPFAM" id="SSF53850">
    <property type="entry name" value="Periplasmic binding protein-like II"/>
    <property type="match status" value="1"/>
</dbReference>